<dbReference type="WBParaSite" id="SVE_0309900.1">
    <property type="protein sequence ID" value="SVE_0309900.1"/>
    <property type="gene ID" value="SVE_0309900"/>
</dbReference>
<evidence type="ECO:0000313" key="2">
    <source>
        <dbReference type="WBParaSite" id="SVE_0309900.1"/>
    </source>
</evidence>
<proteinExistence type="predicted"/>
<reference evidence="1" key="1">
    <citation type="submission" date="2014-07" db="EMBL/GenBank/DDBJ databases">
        <authorList>
            <person name="Martin A.A"/>
            <person name="De Silva N."/>
        </authorList>
    </citation>
    <scope>NUCLEOTIDE SEQUENCE</scope>
</reference>
<organism evidence="1 2">
    <name type="scientific">Strongyloides venezuelensis</name>
    <name type="common">Threadworm</name>
    <dbReference type="NCBI Taxonomy" id="75913"/>
    <lineage>
        <taxon>Eukaryota</taxon>
        <taxon>Metazoa</taxon>
        <taxon>Ecdysozoa</taxon>
        <taxon>Nematoda</taxon>
        <taxon>Chromadorea</taxon>
        <taxon>Rhabditida</taxon>
        <taxon>Tylenchina</taxon>
        <taxon>Panagrolaimomorpha</taxon>
        <taxon>Strongyloidoidea</taxon>
        <taxon>Strongyloididae</taxon>
        <taxon>Strongyloides</taxon>
    </lineage>
</organism>
<reference evidence="2" key="2">
    <citation type="submission" date="2015-08" db="UniProtKB">
        <authorList>
            <consortium name="WormBaseParasite"/>
        </authorList>
    </citation>
    <scope>IDENTIFICATION</scope>
</reference>
<keyword evidence="1" id="KW-1185">Reference proteome</keyword>
<dbReference type="Proteomes" id="UP000035680">
    <property type="component" value="Unassembled WGS sequence"/>
</dbReference>
<accession>A0A0K0F2R9</accession>
<evidence type="ECO:0000313" key="1">
    <source>
        <dbReference type="Proteomes" id="UP000035680"/>
    </source>
</evidence>
<dbReference type="AlphaFoldDB" id="A0A0K0F2R9"/>
<protein>
    <submittedName>
        <fullName evidence="2">Uncharacterized protein</fullName>
    </submittedName>
</protein>
<name>A0A0K0F2R9_STRVS</name>
<sequence>MWNDSIVKKNFLKYFIVFEFFLVQYSIQEASLSSEVSSSTEDKLDEVVNSPVMKLSNFPGSINAEKPKNSLFNKLNVNFKNRKELKDKMNDCMEKD</sequence>